<comment type="caution">
    <text evidence="1">The sequence shown here is derived from an EMBL/GenBank/DDBJ whole genome shotgun (WGS) entry which is preliminary data.</text>
</comment>
<dbReference type="Proteomes" id="UP000241201">
    <property type="component" value="Unassembled WGS sequence"/>
</dbReference>
<organism evidence="1 2">
    <name type="scientific">Faecalibacillus faecis</name>
    <dbReference type="NCBI Taxonomy" id="1982628"/>
    <lineage>
        <taxon>Bacteria</taxon>
        <taxon>Bacillati</taxon>
        <taxon>Bacillota</taxon>
        <taxon>Erysipelotrichia</taxon>
        <taxon>Erysipelotrichales</taxon>
        <taxon>Coprobacillaceae</taxon>
        <taxon>Faecalibacillus</taxon>
    </lineage>
</organism>
<evidence type="ECO:0000313" key="2">
    <source>
        <dbReference type="Proteomes" id="UP000241201"/>
    </source>
</evidence>
<accession>A0A2T3FZL6</accession>
<sequence>MGDKMKLFHREHKIENHEEKEMFFSFCVEQIYPHKQGELFVLGTVDGKIQEQESMYLIGPYGFEERIEVNQWIEVDPQNNFYALLVDQKLSGIIDEGYIFTNKNNHLANSREDVFNPYLHFLLEKVNHQHYEYLDILFEQLATRSYFLSVFDYQDLSIYQIGDKKYYPIYTSTLEMEKDQKCQNKKSSVYSFDDYSRMFLNQEKIDGIIINPYHKERSIALNKDVIQYIDQVKNKNMKTYVQAKNYLKDKKRRHKYEINHES</sequence>
<reference evidence="2" key="1">
    <citation type="submission" date="2018-03" db="EMBL/GenBank/DDBJ databases">
        <title>Lachnoclostridium SNUG30370 gen.nov., sp.nov., isolated from human faeces.</title>
        <authorList>
            <person name="Seo B."/>
            <person name="Jeon K."/>
            <person name="Ko G."/>
        </authorList>
    </citation>
    <scope>NUCLEOTIDE SEQUENCE [LARGE SCALE GENOMIC DNA]</scope>
    <source>
        <strain evidence="2">SNUG30370</strain>
    </source>
</reference>
<evidence type="ECO:0000313" key="1">
    <source>
        <dbReference type="EMBL" id="PST40728.1"/>
    </source>
</evidence>
<dbReference type="AlphaFoldDB" id="A0A2T3FZL6"/>
<gene>
    <name evidence="1" type="ORF">C7U55_05545</name>
</gene>
<dbReference type="EMBL" id="PYLP01000005">
    <property type="protein sequence ID" value="PST40728.1"/>
    <property type="molecule type" value="Genomic_DNA"/>
</dbReference>
<name>A0A2T3FZL6_9FIRM</name>
<keyword evidence="2" id="KW-1185">Reference proteome</keyword>
<protein>
    <submittedName>
        <fullName evidence="1">Uncharacterized protein</fullName>
    </submittedName>
</protein>
<proteinExistence type="predicted"/>